<reference evidence="1" key="1">
    <citation type="submission" date="2020-02" db="EMBL/GenBank/DDBJ databases">
        <title>Genome sequencing of the panga catfish, Pangasius djambal.</title>
        <authorList>
            <person name="Wen M."/>
            <person name="Zahm M."/>
            <person name="Roques C."/>
            <person name="Cabau C."/>
            <person name="Klopp C."/>
            <person name="Donnadieu C."/>
            <person name="Jouanno E."/>
            <person name="Avarre J.-C."/>
            <person name="Campet M."/>
            <person name="Ha T."/>
            <person name="Dugue R."/>
            <person name="Lampietro C."/>
            <person name="Louis A."/>
            <person name="Herpin A."/>
            <person name="Echchiki A."/>
            <person name="Berthelot C."/>
            <person name="Parey E."/>
            <person name="Roest-Crollius H."/>
            <person name="Braasch I."/>
            <person name="Postlethwait J.H."/>
            <person name="Bobe J."/>
            <person name="Montfort J."/>
            <person name="Bouchez O."/>
            <person name="Begum T."/>
            <person name="Schartl M."/>
            <person name="Gustiano R."/>
            <person name="Guiguen Y."/>
        </authorList>
    </citation>
    <scope>NUCLEOTIDE SEQUENCE</scope>
    <source>
        <strain evidence="1">Pdj_M5554</strain>
    </source>
</reference>
<dbReference type="EMBL" id="CM040987">
    <property type="protein sequence ID" value="MCJ8739592.1"/>
    <property type="molecule type" value="Genomic_DNA"/>
</dbReference>
<accession>A0ACC5YVF8</accession>
<organism evidence="1 2">
    <name type="scientific">Pangasius djambal</name>
    <dbReference type="NCBI Taxonomy" id="1691987"/>
    <lineage>
        <taxon>Eukaryota</taxon>
        <taxon>Metazoa</taxon>
        <taxon>Chordata</taxon>
        <taxon>Craniata</taxon>
        <taxon>Vertebrata</taxon>
        <taxon>Euteleostomi</taxon>
        <taxon>Actinopterygii</taxon>
        <taxon>Neopterygii</taxon>
        <taxon>Teleostei</taxon>
        <taxon>Ostariophysi</taxon>
        <taxon>Siluriformes</taxon>
        <taxon>Pangasiidae</taxon>
        <taxon>Pangasius</taxon>
    </lineage>
</organism>
<gene>
    <name evidence="1" type="ORF">PDJAM_G00049020</name>
</gene>
<keyword evidence="2" id="KW-1185">Reference proteome</keyword>
<sequence>MWRIQSLVGRVLSRCHGNTSSLRLPNGHHVEDEVISSSSVLSTSRTQRGDDRERKKNKRTAEFCSAGMQRYTALDAVGWGAAAVLFMQICRRIHSQFSPVGEQNPGTARLPELGLIHKCTHKILLDMLSAHIVLPHGVCVMGVKGALTCPDQSGSGSSSSGSSVYNNYSAVAEPAHPVTDQQEETVNHDITEALSDFSVTQTATTGCEVPHRQNSCSLDEAERNLRDVAANSVPVILNIIGLESAKAGDHKAAFECFQASAQQNYSKAQFNVGVCYEMSRGVEKDLSKALQYYRSAALAGHTQAQYRCAKLLLSSRGQQSVMATHTATATAISLLQSAAAAGLTEAQLYLGVLFSQDPDSDGAKSVHYFRMAAESGDSTGLLFLGQCYERGFGVPMCYMTAVCYYEKAAAKGNQQAKNKLDLHKREVLRSIRSAPCLSVLDHLPLSSMFPPAPNANPQMDSPTQTLPHSWSTGSLVASPPFTAHTLSPDCRSGGWIIGVG</sequence>
<comment type="caution">
    <text evidence="1">The sequence shown here is derived from an EMBL/GenBank/DDBJ whole genome shotgun (WGS) entry which is preliminary data.</text>
</comment>
<evidence type="ECO:0000313" key="2">
    <source>
        <dbReference type="Proteomes" id="UP000830395"/>
    </source>
</evidence>
<protein>
    <submittedName>
        <fullName evidence="1">Uncharacterized protein</fullName>
    </submittedName>
</protein>
<name>A0ACC5YVF8_9TELE</name>
<proteinExistence type="predicted"/>
<dbReference type="Proteomes" id="UP000830395">
    <property type="component" value="Chromosome 13"/>
</dbReference>
<evidence type="ECO:0000313" key="1">
    <source>
        <dbReference type="EMBL" id="MCJ8739592.1"/>
    </source>
</evidence>